<feature type="region of interest" description="Disordered" evidence="1">
    <location>
        <begin position="21"/>
        <end position="96"/>
    </location>
</feature>
<evidence type="ECO:0000313" key="3">
    <source>
        <dbReference type="Proteomes" id="UP001189429"/>
    </source>
</evidence>
<comment type="caution">
    <text evidence="2">The sequence shown here is derived from an EMBL/GenBank/DDBJ whole genome shotgun (WGS) entry which is preliminary data.</text>
</comment>
<feature type="compositionally biased region" description="Low complexity" evidence="1">
    <location>
        <begin position="37"/>
        <end position="52"/>
    </location>
</feature>
<feature type="compositionally biased region" description="Basic residues" evidence="1">
    <location>
        <begin position="53"/>
        <end position="78"/>
    </location>
</feature>
<dbReference type="EMBL" id="CAUYUJ010002863">
    <property type="protein sequence ID" value="CAK0802725.1"/>
    <property type="molecule type" value="Genomic_DNA"/>
</dbReference>
<protein>
    <submittedName>
        <fullName evidence="2">Uncharacterized protein</fullName>
    </submittedName>
</protein>
<name>A0ABN9QGI0_9DINO</name>
<evidence type="ECO:0000313" key="2">
    <source>
        <dbReference type="EMBL" id="CAK0802725.1"/>
    </source>
</evidence>
<proteinExistence type="predicted"/>
<feature type="compositionally biased region" description="Gly residues" evidence="1">
    <location>
        <begin position="21"/>
        <end position="34"/>
    </location>
</feature>
<reference evidence="2" key="1">
    <citation type="submission" date="2023-10" db="EMBL/GenBank/DDBJ databases">
        <authorList>
            <person name="Chen Y."/>
            <person name="Shah S."/>
            <person name="Dougan E. K."/>
            <person name="Thang M."/>
            <person name="Chan C."/>
        </authorList>
    </citation>
    <scope>NUCLEOTIDE SEQUENCE [LARGE SCALE GENOMIC DNA]</scope>
</reference>
<dbReference type="Proteomes" id="UP001189429">
    <property type="component" value="Unassembled WGS sequence"/>
</dbReference>
<feature type="compositionally biased region" description="Low complexity" evidence="1">
    <location>
        <begin position="114"/>
        <end position="144"/>
    </location>
</feature>
<feature type="non-terminal residue" evidence="2">
    <location>
        <position position="1"/>
    </location>
</feature>
<accession>A0ABN9QGI0</accession>
<sequence length="157" mass="15049">GRAPGRGRLLLRGAGRLAAAGGGAGAAAVGGAGGHQAAEPGRAAAAPAGGAPRRARGRGRGRAGARCHLRRGRQRAGRARLVAPRRDSAGGALGRGAGRVAGQLLPAAPALLRGCKGACPPAGRRGAGHGAPRARGTSGAARPAARPRRPRPGGGGP</sequence>
<keyword evidence="3" id="KW-1185">Reference proteome</keyword>
<feature type="non-terminal residue" evidence="2">
    <location>
        <position position="157"/>
    </location>
</feature>
<gene>
    <name evidence="2" type="ORF">PCOR1329_LOCUS10132</name>
</gene>
<feature type="region of interest" description="Disordered" evidence="1">
    <location>
        <begin position="114"/>
        <end position="157"/>
    </location>
</feature>
<evidence type="ECO:0000256" key="1">
    <source>
        <dbReference type="SAM" id="MobiDB-lite"/>
    </source>
</evidence>
<organism evidence="2 3">
    <name type="scientific">Prorocentrum cordatum</name>
    <dbReference type="NCBI Taxonomy" id="2364126"/>
    <lineage>
        <taxon>Eukaryota</taxon>
        <taxon>Sar</taxon>
        <taxon>Alveolata</taxon>
        <taxon>Dinophyceae</taxon>
        <taxon>Prorocentrales</taxon>
        <taxon>Prorocentraceae</taxon>
        <taxon>Prorocentrum</taxon>
    </lineage>
</organism>